<feature type="compositionally biased region" description="Polar residues" evidence="1">
    <location>
        <begin position="973"/>
        <end position="984"/>
    </location>
</feature>
<evidence type="ECO:0000256" key="1">
    <source>
        <dbReference type="SAM" id="MobiDB-lite"/>
    </source>
</evidence>
<evidence type="ECO:0000313" key="4">
    <source>
        <dbReference type="Proteomes" id="UP000192491"/>
    </source>
</evidence>
<dbReference type="InterPro" id="IPR051043">
    <property type="entry name" value="Sulfatase_Mod_Factor_Kinase"/>
</dbReference>
<dbReference type="InterPro" id="IPR016187">
    <property type="entry name" value="CTDL_fold"/>
</dbReference>
<gene>
    <name evidence="3" type="ORF">BWK73_37695</name>
</gene>
<organism evidence="3 4">
    <name type="scientific">Thiothrix lacustris</name>
    <dbReference type="NCBI Taxonomy" id="525917"/>
    <lineage>
        <taxon>Bacteria</taxon>
        <taxon>Pseudomonadati</taxon>
        <taxon>Pseudomonadota</taxon>
        <taxon>Gammaproteobacteria</taxon>
        <taxon>Thiotrichales</taxon>
        <taxon>Thiotrichaceae</taxon>
        <taxon>Thiothrix</taxon>
    </lineage>
</organism>
<feature type="compositionally biased region" description="Basic and acidic residues" evidence="1">
    <location>
        <begin position="64"/>
        <end position="80"/>
    </location>
</feature>
<dbReference type="Proteomes" id="UP000192491">
    <property type="component" value="Unassembled WGS sequence"/>
</dbReference>
<sequence length="1002" mass="114569">MSGEKSPRPPSGKAAFSRADLLWGFLAVGEAQIPRLAELLGFEETEEADTEKEAIPPPANDSAKGNDDQRDDSRDMDETPRLPSTATSSSYYRIVEHHRDETHPATENAELTVPDWFTQASPTILQETATRIPAIHQVVPLHPPLLPWSRLLPLLQRVLGDNISGIQPDMPKLVQQVADREFIRQIPRKQRHSWAAAARVLIDINHNNFPYRRDFIHLRERLKDARGDEGLQVQYIHDEPGGYIARYEYGREVIEPWQLPEKGTPILILSDMGMQAGSRRELYGWLVFGQLLKVHGFRPTVLMPVAERNIDKRLLKYFDCMVWDRNSRLKQVKGTYQQEHDKQDHAETVDQLLRYFFTAVRVDSGLLRAVRQLLPSCYDIGHEACLWQHPAVNKDGDEWAWQASSKPRYLDDAKQQLAKLTTAQQGKLVELVGRYHALYPDELYFEAMYGLMLLCLPVPEEVRVATEKFMQDMVATYQQNPDDTLLDDWMKRHLARYDDPAIRQEHRYWLPFMAFARKHEASRSSTAEIKLPDNLSPAEREEVYRFINHTRQPESYVLRQVGEALELLPKQVVTQTTPADEWGKHASEGATLLTLHLSDTHILHNIHRDDQGKQRIVMLDLVAAGKQSFRFPSTGKHEFQIGRECFVVEVKPPQQQREPWMRRVTAGGNGLRAESLSGGEYYWHPPEWRSGEGMLRGFWYPQESVSLESLPWAGRVGRDSYGVYADAEIAKGVKQRFRWIEPTHFLMGSPEDEAGRYDRETQHPVTLTQGYWLADTACTQALWQAVTGKNPSKFKNANNPIEKISWDDIAIFLLQLNHQQLELKLRLPTEAEWENACLAGTSGAFNFKSELSLEKINYRGTWDDYNKWGAGALEQTADVKSYPPNSWGLFEMHGNVWEWCQDWFGDYPAEPVVDPQGAESGSHRVLRGGSWIAHGRYCRSAYRGRSDPAGRDDSSGFRLALGLELPLVRPVVSQQSVGTPAPETTSKKSKSLLDRAKDLFKK</sequence>
<dbReference type="InterPro" id="IPR042095">
    <property type="entry name" value="SUMF_sf"/>
</dbReference>
<feature type="region of interest" description="Disordered" evidence="1">
    <location>
        <begin position="42"/>
        <end position="90"/>
    </location>
</feature>
<dbReference type="GO" id="GO:0120147">
    <property type="term" value="F:formylglycine-generating oxidase activity"/>
    <property type="evidence" value="ECO:0007669"/>
    <property type="project" value="TreeGrafter"/>
</dbReference>
<feature type="region of interest" description="Disordered" evidence="1">
    <location>
        <begin position="973"/>
        <end position="1002"/>
    </location>
</feature>
<dbReference type="PANTHER" id="PTHR23150">
    <property type="entry name" value="SULFATASE MODIFYING FACTOR 1, 2"/>
    <property type="match status" value="1"/>
</dbReference>
<dbReference type="InterPro" id="IPR005532">
    <property type="entry name" value="SUMF_dom"/>
</dbReference>
<dbReference type="AlphaFoldDB" id="A0A1Y1QEQ9"/>
<dbReference type="PANTHER" id="PTHR23150:SF19">
    <property type="entry name" value="FORMYLGLYCINE-GENERATING ENZYME"/>
    <property type="match status" value="1"/>
</dbReference>
<comment type="caution">
    <text evidence="3">The sequence shown here is derived from an EMBL/GenBank/DDBJ whole genome shotgun (WGS) entry which is preliminary data.</text>
</comment>
<name>A0A1Y1QEQ9_9GAMM</name>
<dbReference type="EMBL" id="MTEJ01000366">
    <property type="protein sequence ID" value="OQX03990.1"/>
    <property type="molecule type" value="Genomic_DNA"/>
</dbReference>
<evidence type="ECO:0000313" key="3">
    <source>
        <dbReference type="EMBL" id="OQX03990.1"/>
    </source>
</evidence>
<proteinExistence type="predicted"/>
<accession>A0A1Y1QEQ9</accession>
<feature type="compositionally biased region" description="Basic and acidic residues" evidence="1">
    <location>
        <begin position="991"/>
        <end position="1002"/>
    </location>
</feature>
<evidence type="ECO:0000259" key="2">
    <source>
        <dbReference type="Pfam" id="PF03781"/>
    </source>
</evidence>
<reference evidence="3 4" key="1">
    <citation type="submission" date="2017-01" db="EMBL/GenBank/DDBJ databases">
        <title>Novel large sulfur bacteria in the metagenomes of groundwater-fed chemosynthetic microbial mats in the Lake Huron basin.</title>
        <authorList>
            <person name="Sharrar A.M."/>
            <person name="Flood B.E."/>
            <person name="Bailey J.V."/>
            <person name="Jones D.S."/>
            <person name="Biddanda B."/>
            <person name="Ruberg S.A."/>
            <person name="Marcus D.N."/>
            <person name="Dick G.J."/>
        </authorList>
    </citation>
    <scope>NUCLEOTIDE SEQUENCE [LARGE SCALE GENOMIC DNA]</scope>
    <source>
        <strain evidence="3">A8</strain>
    </source>
</reference>
<feature type="domain" description="Sulfatase-modifying factor enzyme-like" evidence="2">
    <location>
        <begin position="740"/>
        <end position="960"/>
    </location>
</feature>
<dbReference type="Pfam" id="PF03781">
    <property type="entry name" value="FGE-sulfatase"/>
    <property type="match status" value="1"/>
</dbReference>
<dbReference type="SUPFAM" id="SSF56436">
    <property type="entry name" value="C-type lectin-like"/>
    <property type="match status" value="1"/>
</dbReference>
<protein>
    <recommendedName>
        <fullName evidence="2">Sulfatase-modifying factor enzyme-like domain-containing protein</fullName>
    </recommendedName>
</protein>
<dbReference type="Gene3D" id="3.90.1580.10">
    <property type="entry name" value="paralog of FGE (formylglycine-generating enzyme)"/>
    <property type="match status" value="1"/>
</dbReference>